<keyword evidence="2" id="KW-1185">Reference proteome</keyword>
<evidence type="ECO:0000313" key="1">
    <source>
        <dbReference type="EMBL" id="MFC3933361.1"/>
    </source>
</evidence>
<organism evidence="1 2">
    <name type="scientific">Acidovorax facilis</name>
    <dbReference type="NCBI Taxonomy" id="12917"/>
    <lineage>
        <taxon>Bacteria</taxon>
        <taxon>Pseudomonadati</taxon>
        <taxon>Pseudomonadota</taxon>
        <taxon>Betaproteobacteria</taxon>
        <taxon>Burkholderiales</taxon>
        <taxon>Comamonadaceae</taxon>
        <taxon>Acidovorax</taxon>
    </lineage>
</organism>
<name>A0ABV8D4J5_9BURK</name>
<reference evidence="2" key="1">
    <citation type="journal article" date="2019" name="Int. J. Syst. Evol. Microbiol.">
        <title>The Global Catalogue of Microorganisms (GCM) 10K type strain sequencing project: providing services to taxonomists for standard genome sequencing and annotation.</title>
        <authorList>
            <consortium name="The Broad Institute Genomics Platform"/>
            <consortium name="The Broad Institute Genome Sequencing Center for Infectious Disease"/>
            <person name="Wu L."/>
            <person name="Ma J."/>
        </authorList>
    </citation>
    <scope>NUCLEOTIDE SEQUENCE [LARGE SCALE GENOMIC DNA]</scope>
    <source>
        <strain evidence="2">CCUG 2113</strain>
    </source>
</reference>
<gene>
    <name evidence="1" type="ORF">ACFOW3_01860</name>
</gene>
<accession>A0ABV8D4J5</accession>
<dbReference type="EMBL" id="JBHSAJ010000002">
    <property type="protein sequence ID" value="MFC3933361.1"/>
    <property type="molecule type" value="Genomic_DNA"/>
</dbReference>
<sequence length="60" mass="6779">MILYKPGAQFIYKGRRVSVDYVIIRRTGLWVRLAGSDEVCRPEDLTPISPHASGLPEGRH</sequence>
<protein>
    <submittedName>
        <fullName evidence="1">Uncharacterized protein</fullName>
    </submittedName>
</protein>
<dbReference type="Proteomes" id="UP001595693">
    <property type="component" value="Unassembled WGS sequence"/>
</dbReference>
<dbReference type="RefSeq" id="WP_082437488.1">
    <property type="nucleotide sequence ID" value="NZ_JAMXAX010000001.1"/>
</dbReference>
<evidence type="ECO:0000313" key="2">
    <source>
        <dbReference type="Proteomes" id="UP001595693"/>
    </source>
</evidence>
<proteinExistence type="predicted"/>
<comment type="caution">
    <text evidence="1">The sequence shown here is derived from an EMBL/GenBank/DDBJ whole genome shotgun (WGS) entry which is preliminary data.</text>
</comment>